<dbReference type="InterPro" id="IPR037053">
    <property type="entry name" value="Phage_tail_collar_dom_sf"/>
</dbReference>
<sequence>MIDSNSQFFAILTAVGEAKQANATALGLPWTFTEMAVGDANGTDPIPLRSQTRLINEWRRAPVNQVRTDPANPNVVVTEQVIPADAGGRWIREIALYDADGDMVAVANCAPSFKPLLAQGTGKTQVIRMNFIVSNTAQIVLKIDPAVVLATRDYVDNAVIEALAKLDFKHSALVATTANIALSGLLTVDGVLLPVDARVLVKNQTQAKDNGLYVASTGAWKRATDADSSLEVTPGLFVSIEKGTVNGDSVWQLVTDGPIVLGTTALAFEMAVGRTGISAGSYANVTVDKYGRVIAGTNPTTLAGHGINDTYTKAEIEALVAQSSSLPVGSMVAFPKGSVPSGFLEIDGSVQSIAIYPDLAAYLGTTFNTGGEGAGNFRLPESRGEFLRGWDHERGVDAGRVIGSYQIGGGVVMGIDGRLSNRAGTIAPFSAVVPEDGSKTAWLNTGDGANAADVDLRFSLEGSSVRPTNLAVMWCIKAWNAPINQGQIDVAALANEVAALKSATPVGAIIPFPMGAVPAGYLELDGQVLSIATYPDLASYLGSTFNTGSEGAGNFRLPDSRGEFLRGWDNGRGVDPGRVLGSNQADEFKSHTHSVKDSSNVGNVFDSWTYGDTGDGVTQDENLRTNPTGGSETRPRNLAVMWCIKAWSAPINQGNIDVATLATLSAQATEINQGTAKVATQSAVDAGTDDSGFVTSLKLRHGFSAVFASTGYIALPSWLGGWILQWVSTGAITNLASGGTATRPVVWPLMFPTEVLAQWGIAVGATVGDVGMVPTASIPTKVGMTLGIYNAAVAAKNMSNTIGFGLGR</sequence>
<reference evidence="3 4" key="2">
    <citation type="journal article" date="2023" name="Plant Pathol.">
        <title>Dismantling and reorganizing Pseudomonas marginalis sensu#lato.</title>
        <authorList>
            <person name="Sawada H."/>
            <person name="Fujikawa T."/>
            <person name="Satou M."/>
        </authorList>
    </citation>
    <scope>NUCLEOTIDE SEQUENCE [LARGE SCALE GENOMIC DNA]</scope>
    <source>
        <strain evidence="3 4">MAFF 302030</strain>
    </source>
</reference>
<dbReference type="Gene3D" id="3.90.1340.10">
    <property type="entry name" value="Phage tail collar domain"/>
    <property type="match status" value="2"/>
</dbReference>
<dbReference type="SUPFAM" id="SSF88874">
    <property type="entry name" value="Receptor-binding domain of short tail fibre protein gp12"/>
    <property type="match status" value="2"/>
</dbReference>
<evidence type="ECO:0000313" key="3">
    <source>
        <dbReference type="EMBL" id="MCK9801894.1"/>
    </source>
</evidence>
<reference evidence="3 4" key="1">
    <citation type="journal article" date="2022" name="Int. J. Syst. Evol. Microbiol.">
        <title>Pseudomonas aegrilactucae sp. nov. and Pseudomonas morbosilactucae sp. nov., pathogens causing bacterial rot of lettuce in Japan.</title>
        <authorList>
            <person name="Sawada H."/>
            <person name="Fujikawa T."/>
            <person name="Satou M."/>
        </authorList>
    </citation>
    <scope>NUCLEOTIDE SEQUENCE [LARGE SCALE GENOMIC DNA]</scope>
    <source>
        <strain evidence="3 4">MAFF 302030</strain>
    </source>
</reference>
<evidence type="ECO:0000313" key="4">
    <source>
        <dbReference type="Proteomes" id="UP001155059"/>
    </source>
</evidence>
<dbReference type="Proteomes" id="UP001155059">
    <property type="component" value="Unassembled WGS sequence"/>
</dbReference>
<dbReference type="InterPro" id="IPR051934">
    <property type="entry name" value="Phage_Tail_Fiber_Structural"/>
</dbReference>
<dbReference type="Gene3D" id="2.60.40.3940">
    <property type="match status" value="1"/>
</dbReference>
<accession>A0A9X2CAM6</accession>
<dbReference type="RefSeq" id="WP_268267069.1">
    <property type="nucleotide sequence ID" value="NZ_JALQCW010000094.1"/>
</dbReference>
<gene>
    <name evidence="3" type="ORF">M1B34_30550</name>
</gene>
<comment type="caution">
    <text evidence="3">The sequence shown here is derived from an EMBL/GenBank/DDBJ whole genome shotgun (WGS) entry which is preliminary data.</text>
</comment>
<name>A0A9X2CAM6_9PSED</name>
<feature type="domain" description="Phage tail collar" evidence="1">
    <location>
        <begin position="507"/>
        <end position="565"/>
    </location>
</feature>
<evidence type="ECO:0000259" key="2">
    <source>
        <dbReference type="Pfam" id="PF12571"/>
    </source>
</evidence>
<proteinExistence type="predicted"/>
<protein>
    <submittedName>
        <fullName evidence="3">Phage tail protein</fullName>
    </submittedName>
</protein>
<dbReference type="Pfam" id="PF07484">
    <property type="entry name" value="Collar"/>
    <property type="match status" value="2"/>
</dbReference>
<dbReference type="InterPro" id="IPR022225">
    <property type="entry name" value="Phage_tail_fibre_N"/>
</dbReference>
<dbReference type="EMBL" id="JALQCW010000094">
    <property type="protein sequence ID" value="MCK9801894.1"/>
    <property type="molecule type" value="Genomic_DNA"/>
</dbReference>
<organism evidence="3 4">
    <name type="scientific">Pseudomonas morbosilactucae</name>
    <dbReference type="NCBI Taxonomy" id="2938197"/>
    <lineage>
        <taxon>Bacteria</taxon>
        <taxon>Pseudomonadati</taxon>
        <taxon>Pseudomonadota</taxon>
        <taxon>Gammaproteobacteria</taxon>
        <taxon>Pseudomonadales</taxon>
        <taxon>Pseudomonadaceae</taxon>
        <taxon>Pseudomonas</taxon>
    </lineage>
</organism>
<feature type="domain" description="Phage tail fibre protein N-terminal" evidence="2">
    <location>
        <begin position="6"/>
        <end position="153"/>
    </location>
</feature>
<feature type="domain" description="Phage tail collar" evidence="1">
    <location>
        <begin position="329"/>
        <end position="387"/>
    </location>
</feature>
<dbReference type="PANTHER" id="PTHR35191:SF1">
    <property type="entry name" value="PROPHAGE SIDE TAIL FIBER PROTEIN HOMOLOG STFQ-RELATED"/>
    <property type="match status" value="1"/>
</dbReference>
<dbReference type="InterPro" id="IPR011083">
    <property type="entry name" value="Phage_tail_collar_dom"/>
</dbReference>
<dbReference type="Pfam" id="PF12571">
    <property type="entry name" value="Phage_tail_fib"/>
    <property type="match status" value="1"/>
</dbReference>
<dbReference type="PANTHER" id="PTHR35191">
    <property type="entry name" value="PROPHAGE SIDE TAIL FIBER PROTEIN HOMOLOG STFQ-RELATED"/>
    <property type="match status" value="1"/>
</dbReference>
<evidence type="ECO:0000259" key="1">
    <source>
        <dbReference type="Pfam" id="PF07484"/>
    </source>
</evidence>
<dbReference type="AlphaFoldDB" id="A0A9X2CAM6"/>